<gene>
    <name evidence="7" type="ORF">EMPS_09371</name>
</gene>
<evidence type="ECO:0000256" key="1">
    <source>
        <dbReference type="ARBA" id="ARBA00004370"/>
    </source>
</evidence>
<dbReference type="PANTHER" id="PTHR13608">
    <property type="entry name" value="ARMADILLO-LIKE HELICAL DOMAIN-CONTAINING PROTEIN 3"/>
    <property type="match status" value="1"/>
</dbReference>
<evidence type="ECO:0000256" key="5">
    <source>
        <dbReference type="SAM" id="MobiDB-lite"/>
    </source>
</evidence>
<proteinExistence type="predicted"/>
<dbReference type="GO" id="GO:0016020">
    <property type="term" value="C:membrane"/>
    <property type="evidence" value="ECO:0007669"/>
    <property type="project" value="UniProtKB-SubCell"/>
</dbReference>
<reference evidence="7" key="1">
    <citation type="submission" date="2021-11" db="EMBL/GenBank/DDBJ databases">
        <authorList>
            <person name="Herlambang A."/>
            <person name="Guo Y."/>
            <person name="Takashima Y."/>
            <person name="Nishizawa T."/>
        </authorList>
    </citation>
    <scope>NUCLEOTIDE SEQUENCE</scope>
    <source>
        <strain evidence="7">E1425</strain>
    </source>
</reference>
<evidence type="ECO:0000256" key="2">
    <source>
        <dbReference type="ARBA" id="ARBA00022692"/>
    </source>
</evidence>
<name>A0A9P3HIP9_9FUNG</name>
<dbReference type="SMART" id="SM01158">
    <property type="entry name" value="DUF1741"/>
    <property type="match status" value="1"/>
</dbReference>
<dbReference type="SUPFAM" id="SSF48371">
    <property type="entry name" value="ARM repeat"/>
    <property type="match status" value="1"/>
</dbReference>
<comment type="caution">
    <text evidence="7">The sequence shown here is derived from an EMBL/GenBank/DDBJ whole genome shotgun (WGS) entry which is preliminary data.</text>
</comment>
<feature type="compositionally biased region" description="Low complexity" evidence="5">
    <location>
        <begin position="631"/>
        <end position="640"/>
    </location>
</feature>
<keyword evidence="8" id="KW-1185">Reference proteome</keyword>
<keyword evidence="4" id="KW-0472">Membrane</keyword>
<dbReference type="InterPro" id="IPR013636">
    <property type="entry name" value="ARMH3_C"/>
</dbReference>
<evidence type="ECO:0000256" key="3">
    <source>
        <dbReference type="ARBA" id="ARBA00022989"/>
    </source>
</evidence>
<keyword evidence="3" id="KW-1133">Transmembrane helix</keyword>
<dbReference type="InterPro" id="IPR016024">
    <property type="entry name" value="ARM-type_fold"/>
</dbReference>
<dbReference type="PANTHER" id="PTHR13608:SF3">
    <property type="entry name" value="ARMADILLO-LIKE HELICAL DOMAIN-CONTAINING PROTEIN 3"/>
    <property type="match status" value="1"/>
</dbReference>
<dbReference type="OrthoDB" id="2012278at2759"/>
<comment type="subcellular location">
    <subcellularLocation>
        <location evidence="1">Membrane</location>
    </subcellularLocation>
</comment>
<evidence type="ECO:0000313" key="7">
    <source>
        <dbReference type="EMBL" id="GJJ77012.1"/>
    </source>
</evidence>
<accession>A0A9P3HIP9</accession>
<protein>
    <recommendedName>
        <fullName evidence="6">Armadillo-like helical domain-containing protein</fullName>
    </recommendedName>
</protein>
<evidence type="ECO:0000313" key="8">
    <source>
        <dbReference type="Proteomes" id="UP000827284"/>
    </source>
</evidence>
<reference evidence="7" key="2">
    <citation type="journal article" date="2022" name="Microbiol. Resour. Announc.">
        <title>Whole-Genome Sequence of Entomortierella parvispora E1425, a Mucoromycotan Fungus Associated with Burkholderiaceae-Related Endosymbiotic Bacteria.</title>
        <authorList>
            <person name="Herlambang A."/>
            <person name="Guo Y."/>
            <person name="Takashima Y."/>
            <person name="Narisawa K."/>
            <person name="Ohta H."/>
            <person name="Nishizawa T."/>
        </authorList>
    </citation>
    <scope>NUCLEOTIDE SEQUENCE</scope>
    <source>
        <strain evidence="7">E1425</strain>
    </source>
</reference>
<dbReference type="AlphaFoldDB" id="A0A9P3HIP9"/>
<evidence type="ECO:0000259" key="6">
    <source>
        <dbReference type="SMART" id="SM01158"/>
    </source>
</evidence>
<dbReference type="Proteomes" id="UP000827284">
    <property type="component" value="Unassembled WGS sequence"/>
</dbReference>
<dbReference type="InterPro" id="IPR039868">
    <property type="entry name" value="ARMD3-like"/>
</dbReference>
<evidence type="ECO:0000256" key="4">
    <source>
        <dbReference type="ARBA" id="ARBA00023136"/>
    </source>
</evidence>
<dbReference type="Pfam" id="PF08427">
    <property type="entry name" value="ARMH3_C"/>
    <property type="match status" value="1"/>
</dbReference>
<sequence length="773" mass="86727">MQEMTFGSPLNQEHLLRPQNGQKMKLKEKFVEIYDMFLRGQDPTLGKDPDVFWDELFLIKVNADYLSSSLRRISEDELLAIKDGINSIFLHAVQTMRDPLPQRRLHAMQTLTIVLGEVFRKGFNNWSFDVIHLLTGLSHADLVFRTLLQGLCDILDGDESQEMQVVALRLAIALACGNDNVNKNSLNEYFIQKDMFPSLIKFFTKVDSVEIAFETLALLSLLANYNKYETKNPYLERLAGLTDEQILRKMVLVIVQIFDRMRRSYTVVMDDDDLSTVSKLTGAFSYVTGMLWNPKGQDSAATDAAFATLPDSRVPVLLVLYDLINSNKRFRHVFISFSTTDSGNDSISLEAGKDQASAENSDTALGSFLSFSSYLLQHNRTQRSAPYTHLCLIIMLILVEDPAVYSYLCTIPSAHDAAAAVVPQINQAGSMAQVRLCRQRQPVLPKAKQARPMAAVLLDVILGFLKHNMKKKMQIDCFRIAIAIIFAVSSRFKALRVRLPYHWVEIWTSLQGLVKFLQANAKTFQHLPEARDLVAETIDLVNYFVTYGDLIMPDPASLYALYYEIVRSGIEPYQDLTKEFSITVYPTLPAPLPHHDLTSRNRLNLAPSPLSSTIDSGLVSPPTTSPPSSPYPHSLRSPSPAHGTSSSHQRPISIDLSNINQVHTFFFTHLLAWRDLNPTRSLGPDLVSTIIKNHYQDLTLVPNNLDAFLTVKHGKHAGTGGQVIKNDSGPHPAWDGYTEVPGKVPFFRQLTRWAVMDVRAVSRANASNASTRV</sequence>
<dbReference type="EMBL" id="BQFW01000013">
    <property type="protein sequence ID" value="GJJ77012.1"/>
    <property type="molecule type" value="Genomic_DNA"/>
</dbReference>
<feature type="domain" description="Armadillo-like helical" evidence="6">
    <location>
        <begin position="445"/>
        <end position="762"/>
    </location>
</feature>
<feature type="region of interest" description="Disordered" evidence="5">
    <location>
        <begin position="614"/>
        <end position="650"/>
    </location>
</feature>
<organism evidence="7 8">
    <name type="scientific">Entomortierella parvispora</name>
    <dbReference type="NCBI Taxonomy" id="205924"/>
    <lineage>
        <taxon>Eukaryota</taxon>
        <taxon>Fungi</taxon>
        <taxon>Fungi incertae sedis</taxon>
        <taxon>Mucoromycota</taxon>
        <taxon>Mortierellomycotina</taxon>
        <taxon>Mortierellomycetes</taxon>
        <taxon>Mortierellales</taxon>
        <taxon>Mortierellaceae</taxon>
        <taxon>Entomortierella</taxon>
    </lineage>
</organism>
<keyword evidence="2" id="KW-0812">Transmembrane</keyword>
<dbReference type="GO" id="GO:0005829">
    <property type="term" value="C:cytosol"/>
    <property type="evidence" value="ECO:0007669"/>
    <property type="project" value="TreeGrafter"/>
</dbReference>